<evidence type="ECO:0000313" key="3">
    <source>
        <dbReference type="Proteomes" id="UP000627781"/>
    </source>
</evidence>
<evidence type="ECO:0000256" key="1">
    <source>
        <dbReference type="SAM" id="Phobius"/>
    </source>
</evidence>
<comment type="caution">
    <text evidence="2">The sequence shown here is derived from an EMBL/GenBank/DDBJ whole genome shotgun (WGS) entry which is preliminary data.</text>
</comment>
<dbReference type="RefSeq" id="WP_191770079.1">
    <property type="nucleotide sequence ID" value="NZ_JACSRA010000038.1"/>
</dbReference>
<keyword evidence="3" id="KW-1185">Reference proteome</keyword>
<gene>
    <name evidence="2" type="ORF">H9661_17660</name>
</gene>
<keyword evidence="1" id="KW-1133">Transmembrane helix</keyword>
<accession>A0ABR8PYC8</accession>
<keyword evidence="1" id="KW-0812">Transmembrane</keyword>
<dbReference type="Proteomes" id="UP000627781">
    <property type="component" value="Unassembled WGS sequence"/>
</dbReference>
<proteinExistence type="predicted"/>
<reference evidence="2 3" key="1">
    <citation type="submission" date="2020-08" db="EMBL/GenBank/DDBJ databases">
        <title>A Genomic Blueprint of the Chicken Gut Microbiome.</title>
        <authorList>
            <person name="Gilroy R."/>
            <person name="Ravi A."/>
            <person name="Getino M."/>
            <person name="Pursley I."/>
            <person name="Horton D.L."/>
            <person name="Alikhan N.-F."/>
            <person name="Baker D."/>
            <person name="Gharbi K."/>
            <person name="Hall N."/>
            <person name="Watson M."/>
            <person name="Adriaenssens E.M."/>
            <person name="Foster-Nyarko E."/>
            <person name="Jarju S."/>
            <person name="Secka A."/>
            <person name="Antonio M."/>
            <person name="Oren A."/>
            <person name="Chaudhuri R."/>
            <person name="La Ragione R.M."/>
            <person name="Hildebrand F."/>
            <person name="Pallen M.J."/>
        </authorList>
    </citation>
    <scope>NUCLEOTIDE SEQUENCE [LARGE SCALE GENOMIC DNA]</scope>
    <source>
        <strain evidence="2 3">Sa3CVN1</strain>
    </source>
</reference>
<dbReference type="EMBL" id="JACSRA010000038">
    <property type="protein sequence ID" value="MBD7913181.1"/>
    <property type="molecule type" value="Genomic_DNA"/>
</dbReference>
<organism evidence="2 3">
    <name type="scientific">Clostridium cibarium</name>
    <dbReference type="NCBI Taxonomy" id="2762247"/>
    <lineage>
        <taxon>Bacteria</taxon>
        <taxon>Bacillati</taxon>
        <taxon>Bacillota</taxon>
        <taxon>Clostridia</taxon>
        <taxon>Eubacteriales</taxon>
        <taxon>Clostridiaceae</taxon>
        <taxon>Clostridium</taxon>
    </lineage>
</organism>
<feature type="transmembrane region" description="Helical" evidence="1">
    <location>
        <begin position="12"/>
        <end position="29"/>
    </location>
</feature>
<protein>
    <submittedName>
        <fullName evidence="2">Uncharacterized protein</fullName>
    </submittedName>
</protein>
<sequence length="196" mass="22263">MKKFKFNKKNIIFIVIGIIGVISFFAHNYTSKSSENNNSVETNAEYTSKTPEEALKNTSFDGSFTDEEKSKIVESTDKFAKMTLNNDYKTDNVDTLKNFVNYMSDDLKANYSDDVLQKQIDNLVKNEHISKLQDITYTAIKKDTDNELVAVSFTATVKVVNDKDSKESGKTFSKVICGFAFDKNWKISKFSIGPYK</sequence>
<keyword evidence="1" id="KW-0472">Membrane</keyword>
<name>A0ABR8PYC8_9CLOT</name>
<evidence type="ECO:0000313" key="2">
    <source>
        <dbReference type="EMBL" id="MBD7913181.1"/>
    </source>
</evidence>